<dbReference type="Proteomes" id="UP000054874">
    <property type="component" value="Unassembled WGS sequence"/>
</dbReference>
<dbReference type="EMBL" id="LNAM01000101">
    <property type="protein sequence ID" value="KSV59746.1"/>
    <property type="molecule type" value="Genomic_DNA"/>
</dbReference>
<keyword evidence="1" id="KW-1133">Transmembrane helix</keyword>
<keyword evidence="3" id="KW-1185">Reference proteome</keyword>
<keyword evidence="1" id="KW-0812">Transmembrane</keyword>
<dbReference type="OrthoDB" id="1828236at2"/>
<sequence length="153" mass="17185">MAFSLSPLMITLIVITVVLAAILVALWFYGNKLQKRQATAEEQMEAVAQTVSMLVIDKKRMKITEAGLPQIVIDQTPKLFRRSKVPIVKAKIGPKITSFICDEKAFDIIPVKTEVKVVLSGIYIKNVKSARGGLEQRPEKQGFFKRHFGKKNK</sequence>
<evidence type="ECO:0000313" key="2">
    <source>
        <dbReference type="EMBL" id="KSV59746.1"/>
    </source>
</evidence>
<comment type="caution">
    <text evidence="2">The sequence shown here is derived from an EMBL/GenBank/DDBJ whole genome shotgun (WGS) entry which is preliminary data.</text>
</comment>
<evidence type="ECO:0000313" key="3">
    <source>
        <dbReference type="Proteomes" id="UP000054874"/>
    </source>
</evidence>
<dbReference type="STRING" id="290052.ASU35_08290"/>
<evidence type="ECO:0000256" key="1">
    <source>
        <dbReference type="SAM" id="Phobius"/>
    </source>
</evidence>
<feature type="transmembrane region" description="Helical" evidence="1">
    <location>
        <begin position="6"/>
        <end position="29"/>
    </location>
</feature>
<keyword evidence="1" id="KW-0472">Membrane</keyword>
<accession>A0A0V8QGQ4</accession>
<proteinExistence type="predicted"/>
<protein>
    <submittedName>
        <fullName evidence="2">Uncharacterized protein</fullName>
    </submittedName>
</protein>
<name>A0A0V8QGQ4_9FIRM</name>
<gene>
    <name evidence="2" type="ORF">ASU35_08290</name>
</gene>
<dbReference type="AlphaFoldDB" id="A0A0V8QGQ4"/>
<organism evidence="2 3">
    <name type="scientific">Acetivibrio ethanolgignens</name>
    <dbReference type="NCBI Taxonomy" id="290052"/>
    <lineage>
        <taxon>Bacteria</taxon>
        <taxon>Bacillati</taxon>
        <taxon>Bacillota</taxon>
        <taxon>Clostridia</taxon>
        <taxon>Eubacteriales</taxon>
        <taxon>Oscillospiraceae</taxon>
        <taxon>Acetivibrio</taxon>
    </lineage>
</organism>
<reference evidence="2 3" key="1">
    <citation type="submission" date="2015-11" db="EMBL/GenBank/DDBJ databases">
        <title>Butyribacter intestini gen. nov., sp. nov., a butyric acid-producing bacterium of the family Lachnospiraceae isolated from the human faeces.</title>
        <authorList>
            <person name="Zou Y."/>
            <person name="Xue W."/>
            <person name="Luo G."/>
            <person name="Lv M."/>
        </authorList>
    </citation>
    <scope>NUCLEOTIDE SEQUENCE [LARGE SCALE GENOMIC DNA]</scope>
    <source>
        <strain evidence="2 3">ACET-33324</strain>
    </source>
</reference>